<dbReference type="GeneID" id="40233737"/>
<organism evidence="1 2">
    <name type="scientific">Mycobacterium phage LittleE</name>
    <dbReference type="NCBI Taxonomy" id="2922212"/>
    <lineage>
        <taxon>Viruses</taxon>
        <taxon>Duplodnaviria</taxon>
        <taxon>Heunggongvirae</taxon>
        <taxon>Uroviricota</taxon>
        <taxon>Caudoviricetes</taxon>
        <taxon>Omegavirus</taxon>
        <taxon>Omegavirus littlee</taxon>
    </lineage>
</organism>
<sequence>MSEKFVDIIADELWGIYSKVGETPDQFVANARTLLAALKANRIALIELPEQPSEYWELNHVNVAEARIHAADLLAAADAAEAEL</sequence>
<gene>
    <name evidence="1" type="primary">80</name>
    <name evidence="1" type="ORF">LITTLEE_80</name>
</gene>
<dbReference type="RefSeq" id="YP_009636991.1">
    <property type="nucleotide sequence ID" value="NC_042322.1"/>
</dbReference>
<keyword evidence="2" id="KW-1185">Reference proteome</keyword>
<proteinExistence type="predicted"/>
<accession>G1D3W5</accession>
<dbReference type="EMBL" id="JF937101">
    <property type="protein sequence ID" value="AEK09463.1"/>
    <property type="molecule type" value="Genomic_DNA"/>
</dbReference>
<evidence type="ECO:0000313" key="2">
    <source>
        <dbReference type="Proteomes" id="UP000008414"/>
    </source>
</evidence>
<dbReference type="Proteomes" id="UP000008414">
    <property type="component" value="Segment"/>
</dbReference>
<name>G1D3W5_9CAUD</name>
<evidence type="ECO:0000313" key="1">
    <source>
        <dbReference type="EMBL" id="AEK09463.1"/>
    </source>
</evidence>
<protein>
    <submittedName>
        <fullName evidence="1">Uncharacterized protein</fullName>
    </submittedName>
</protein>
<reference evidence="1 2" key="1">
    <citation type="journal article" date="2012" name="J. Virol.">
        <title>Complete Genome Sequences of 138 Mycobacteriophages.</title>
        <authorList>
            <consortium name="the Science Education Alliance Phage Hunters Advancing Genomics and Evolutionary Science Program"/>
            <consortium name="the KwaZulu-Natal Research Institute for Tuberculosis and HIV Mycobacterial Genetics Course Students"/>
            <consortium name="the Phage Hunters Integrating Research and Education Program"/>
            <person name="Hatfull G.F."/>
        </authorList>
    </citation>
    <scope>NUCLEOTIDE SEQUENCE [LARGE SCALE GENOMIC DNA]</scope>
    <source>
        <strain evidence="1">LittleE</strain>
    </source>
</reference>